<protein>
    <submittedName>
        <fullName evidence="2">Spermidine synthase</fullName>
    </submittedName>
</protein>
<evidence type="ECO:0000256" key="1">
    <source>
        <dbReference type="ARBA" id="ARBA00023115"/>
    </source>
</evidence>
<name>A0A919SB24_9ACTN</name>
<organism evidence="2 3">
    <name type="scientific">Actinoplanes auranticolor</name>
    <dbReference type="NCBI Taxonomy" id="47988"/>
    <lineage>
        <taxon>Bacteria</taxon>
        <taxon>Bacillati</taxon>
        <taxon>Actinomycetota</taxon>
        <taxon>Actinomycetes</taxon>
        <taxon>Micromonosporales</taxon>
        <taxon>Micromonosporaceae</taxon>
        <taxon>Actinoplanes</taxon>
    </lineage>
</organism>
<proteinExistence type="predicted"/>
<keyword evidence="3" id="KW-1185">Reference proteome</keyword>
<dbReference type="Gene3D" id="3.40.50.150">
    <property type="entry name" value="Vaccinia Virus protein VP39"/>
    <property type="match status" value="1"/>
</dbReference>
<reference evidence="2" key="1">
    <citation type="submission" date="2021-03" db="EMBL/GenBank/DDBJ databases">
        <title>Whole genome shotgun sequence of Actinoplanes auranticolor NBRC 12245.</title>
        <authorList>
            <person name="Komaki H."/>
            <person name="Tamura T."/>
        </authorList>
    </citation>
    <scope>NUCLEOTIDE SEQUENCE</scope>
    <source>
        <strain evidence="2">NBRC 12245</strain>
    </source>
</reference>
<accession>A0A919SB24</accession>
<sequence length="258" mass="27705">MAGQRGKLTGHERIRGAPGVRVSARFEELAWRETPIGEISLRRRLDPRLRVDVYEVKINDEFLMSSLFTVAEIELARLGLAALPAGARPDVVVGGLGLGYTARAVLEDPRVASLVVVDAVAEVISWHERGLLPDAAALVTDPRSRLVEGDFFAMAAGPDGFDPAEPGRRFDAILLDVDHSPRHVLAPANAALYTVDGIRRLTAHLRPGGVFALWSDDPPDAEFEAVLAEVFTSSAAHVVSFPNPLTGGESANTVYVAT</sequence>
<gene>
    <name evidence="2" type="ORF">Aau02nite_31940</name>
</gene>
<dbReference type="PANTHER" id="PTHR43317">
    <property type="entry name" value="THERMOSPERMINE SYNTHASE ACAULIS5"/>
    <property type="match status" value="1"/>
</dbReference>
<dbReference type="SUPFAM" id="SSF53335">
    <property type="entry name" value="S-adenosyl-L-methionine-dependent methyltransferases"/>
    <property type="match status" value="1"/>
</dbReference>
<keyword evidence="1" id="KW-0620">Polyamine biosynthesis</keyword>
<dbReference type="EMBL" id="BOQL01000026">
    <property type="protein sequence ID" value="GIM68503.1"/>
    <property type="molecule type" value="Genomic_DNA"/>
</dbReference>
<dbReference type="AlphaFoldDB" id="A0A919SB24"/>
<evidence type="ECO:0000313" key="3">
    <source>
        <dbReference type="Proteomes" id="UP000681340"/>
    </source>
</evidence>
<dbReference type="InterPro" id="IPR029063">
    <property type="entry name" value="SAM-dependent_MTases_sf"/>
</dbReference>
<dbReference type="Proteomes" id="UP000681340">
    <property type="component" value="Unassembled WGS sequence"/>
</dbReference>
<dbReference type="PANTHER" id="PTHR43317:SF3">
    <property type="entry name" value="BLR2883 PROTEIN"/>
    <property type="match status" value="1"/>
</dbReference>
<dbReference type="GO" id="GO:0006596">
    <property type="term" value="P:polyamine biosynthetic process"/>
    <property type="evidence" value="ECO:0007669"/>
    <property type="project" value="UniProtKB-KW"/>
</dbReference>
<comment type="caution">
    <text evidence="2">The sequence shown here is derived from an EMBL/GenBank/DDBJ whole genome shotgun (WGS) entry which is preliminary data.</text>
</comment>
<evidence type="ECO:0000313" key="2">
    <source>
        <dbReference type="EMBL" id="GIM68503.1"/>
    </source>
</evidence>